<dbReference type="Proteomes" id="UP000070457">
    <property type="component" value="Unassembled WGS sequence"/>
</dbReference>
<evidence type="ECO:0000313" key="2">
    <source>
        <dbReference type="Proteomes" id="UP000070457"/>
    </source>
</evidence>
<reference evidence="1 2" key="1">
    <citation type="submission" date="2015-02" db="EMBL/GenBank/DDBJ databases">
        <title>Improved understanding of the partial-nitritation anammox process through 23 genomes representing the majority of the microbial community.</title>
        <authorList>
            <person name="Speth D.R."/>
            <person name="In T Zandt M."/>
            <person name="Guerrero Cruz S."/>
            <person name="Jetten M.S."/>
            <person name="Dutilh B.E."/>
        </authorList>
    </citation>
    <scope>NUCLEOTIDE SEQUENCE [LARGE SCALE GENOMIC DNA]</scope>
    <source>
        <strain evidence="1">OLB20</strain>
    </source>
</reference>
<gene>
    <name evidence="1" type="ORF">TR69_WS6001000856</name>
</gene>
<dbReference type="Pfam" id="PF13489">
    <property type="entry name" value="Methyltransf_23"/>
    <property type="match status" value="1"/>
</dbReference>
<evidence type="ECO:0000313" key="1">
    <source>
        <dbReference type="EMBL" id="KXK26835.1"/>
    </source>
</evidence>
<accession>A0A136LYW3</accession>
<name>A0A136LYW3_9BACT</name>
<dbReference type="EMBL" id="JYNZ01000003">
    <property type="protein sequence ID" value="KXK26835.1"/>
    <property type="molecule type" value="Genomic_DNA"/>
</dbReference>
<proteinExistence type="predicted"/>
<comment type="caution">
    <text evidence="1">The sequence shown here is derived from an EMBL/GenBank/DDBJ whole genome shotgun (WGS) entry which is preliminary data.</text>
</comment>
<evidence type="ECO:0008006" key="3">
    <source>
        <dbReference type="Google" id="ProtNLM"/>
    </source>
</evidence>
<dbReference type="AlphaFoldDB" id="A0A136LYW3"/>
<dbReference type="Gene3D" id="3.40.50.150">
    <property type="entry name" value="Vaccinia Virus protein VP39"/>
    <property type="match status" value="1"/>
</dbReference>
<sequence>MEIINADVVTYDLGSNIYKGIWARNSIHHIPERDLDPVFKKLADALVEGGYLFVIVREGEGEFVEEDVKNYLRIQKFYHLFTEDELRSRGEKAGLTLERIDHNKRSHKWLVGIFRK</sequence>
<dbReference type="SUPFAM" id="SSF53335">
    <property type="entry name" value="S-adenosyl-L-methionine-dependent methyltransferases"/>
    <property type="match status" value="1"/>
</dbReference>
<organism evidence="1 2">
    <name type="scientific">candidate division WS6 bacterium OLB20</name>
    <dbReference type="NCBI Taxonomy" id="1617426"/>
    <lineage>
        <taxon>Bacteria</taxon>
        <taxon>Candidatus Dojkabacteria</taxon>
    </lineage>
</organism>
<dbReference type="InterPro" id="IPR029063">
    <property type="entry name" value="SAM-dependent_MTases_sf"/>
</dbReference>
<dbReference type="STRING" id="1617426.TR69_WS6001000856"/>
<protein>
    <recommendedName>
        <fullName evidence="3">Methyltransferase type 11 domain-containing protein</fullName>
    </recommendedName>
</protein>